<organism evidence="6">
    <name type="scientific">Gordonia amarae</name>
    <dbReference type="NCBI Taxonomy" id="36821"/>
    <lineage>
        <taxon>Bacteria</taxon>
        <taxon>Bacillati</taxon>
        <taxon>Actinomycetota</taxon>
        <taxon>Actinomycetes</taxon>
        <taxon>Mycobacteriales</taxon>
        <taxon>Gordoniaceae</taxon>
        <taxon>Gordonia</taxon>
    </lineage>
</organism>
<evidence type="ECO:0000256" key="4">
    <source>
        <dbReference type="ARBA" id="ARBA00023098"/>
    </source>
</evidence>
<dbReference type="GO" id="GO:0003841">
    <property type="term" value="F:1-acylglycerol-3-phosphate O-acyltransferase activity"/>
    <property type="evidence" value="ECO:0007669"/>
    <property type="project" value="TreeGrafter"/>
</dbReference>
<evidence type="ECO:0000256" key="5">
    <source>
        <dbReference type="ARBA" id="ARBA00023315"/>
    </source>
</evidence>
<keyword evidence="5 6" id="KW-0012">Acyltransferase</keyword>
<reference evidence="6" key="1">
    <citation type="journal article" date="2021" name="Nat. Microbiol.">
        <title>Cocultivation of an ultrasmall environmental parasitic bacterium with lytic ability against bacteria associated with wastewater foams.</title>
        <authorList>
            <person name="Batinovic S."/>
            <person name="Rose J.J.A."/>
            <person name="Ratcliffe J."/>
            <person name="Seviour R.J."/>
            <person name="Petrovski S."/>
        </authorList>
    </citation>
    <scope>NUCLEOTIDE SEQUENCE</scope>
    <source>
        <strain evidence="6">CON44</strain>
    </source>
</reference>
<evidence type="ECO:0000256" key="1">
    <source>
        <dbReference type="ARBA" id="ARBA00005189"/>
    </source>
</evidence>
<dbReference type="SMART" id="SM00563">
    <property type="entry name" value="PlsC"/>
    <property type="match status" value="1"/>
</dbReference>
<keyword evidence="4" id="KW-0443">Lipid metabolism</keyword>
<evidence type="ECO:0000256" key="2">
    <source>
        <dbReference type="ARBA" id="ARBA00022516"/>
    </source>
</evidence>
<dbReference type="GO" id="GO:0006654">
    <property type="term" value="P:phosphatidic acid biosynthetic process"/>
    <property type="evidence" value="ECO:0007669"/>
    <property type="project" value="TreeGrafter"/>
</dbReference>
<dbReference type="EMBL" id="CP045810">
    <property type="protein sequence ID" value="QHN42089.1"/>
    <property type="molecule type" value="Genomic_DNA"/>
</dbReference>
<dbReference type="SUPFAM" id="SSF69593">
    <property type="entry name" value="Glycerol-3-phosphate (1)-acyltransferase"/>
    <property type="match status" value="1"/>
</dbReference>
<gene>
    <name evidence="6" type="ORF">GII30_15935</name>
</gene>
<dbReference type="PANTHER" id="PTHR10434">
    <property type="entry name" value="1-ACYL-SN-GLYCEROL-3-PHOSPHATE ACYLTRANSFERASE"/>
    <property type="match status" value="1"/>
</dbReference>
<keyword evidence="2" id="KW-0444">Lipid biosynthesis</keyword>
<evidence type="ECO:0000256" key="3">
    <source>
        <dbReference type="ARBA" id="ARBA00022679"/>
    </source>
</evidence>
<keyword evidence="3" id="KW-0808">Transferase</keyword>
<evidence type="ECO:0000313" key="6">
    <source>
        <dbReference type="EMBL" id="QHN42089.1"/>
    </source>
</evidence>
<dbReference type="AlphaFoldDB" id="A0A857LU21"/>
<dbReference type="RefSeq" id="WP_005192529.1">
    <property type="nucleotide sequence ID" value="NZ_CP045804.1"/>
</dbReference>
<name>A0A857LU21_9ACTN</name>
<protein>
    <submittedName>
        <fullName evidence="6">1-acyl-sn-glycerol-3-phosphate acyltransferase</fullName>
    </submittedName>
</protein>
<comment type="pathway">
    <text evidence="1">Lipid metabolism.</text>
</comment>
<proteinExistence type="predicted"/>
<dbReference type="CDD" id="cd07989">
    <property type="entry name" value="LPLAT_AGPAT-like"/>
    <property type="match status" value="1"/>
</dbReference>
<dbReference type="Pfam" id="PF01553">
    <property type="entry name" value="Acyltransferase"/>
    <property type="match status" value="1"/>
</dbReference>
<dbReference type="InterPro" id="IPR002123">
    <property type="entry name" value="Plipid/glycerol_acylTrfase"/>
</dbReference>
<accession>A0A857LU21</accession>
<sequence>MGSTAVVGPAPVTPWPRPSLVAVPDLVGAASGRVPVPPDSGLHPWFPLSPCGAGCLVGRHDRATTVQVAVRVLRTAAVAVAAACLWPVAAVAPAPVRRRFLRGLSRRVLRSLGLTVVVDDRRPFVSHSCGLIVANHVSYLDIPAVAMISPARFVAKAEIVGTPVSALPARILRAIRVERNSLRRLPGTVHEVTGRLELDESVAVFPEGTTRCGTTTGTFAPAFFQAAVDAGVPVLPIGLAFTTPSGSCPAAAFIGEDTPWDTLRRVLRTRELSVRVTVHESQLPGADRRELAARCARLIAGG</sequence>
<dbReference type="PANTHER" id="PTHR10434:SF64">
    <property type="entry name" value="1-ACYL-SN-GLYCEROL-3-PHOSPHATE ACYLTRANSFERASE-RELATED"/>
    <property type="match status" value="1"/>
</dbReference>